<comment type="caution">
    <text evidence="2">The sequence shown here is derived from an EMBL/GenBank/DDBJ whole genome shotgun (WGS) entry which is preliminary data.</text>
</comment>
<dbReference type="Proteomes" id="UP000318478">
    <property type="component" value="Unassembled WGS sequence"/>
</dbReference>
<organism evidence="2 3">
    <name type="scientific">Posidoniimonas polymericola</name>
    <dbReference type="NCBI Taxonomy" id="2528002"/>
    <lineage>
        <taxon>Bacteria</taxon>
        <taxon>Pseudomonadati</taxon>
        <taxon>Planctomycetota</taxon>
        <taxon>Planctomycetia</taxon>
        <taxon>Pirellulales</taxon>
        <taxon>Lacipirellulaceae</taxon>
        <taxon>Posidoniimonas</taxon>
    </lineage>
</organism>
<gene>
    <name evidence="2" type="ORF">Pla123a_08890</name>
</gene>
<feature type="domain" description="Transcobalamin-like C-terminal" evidence="1">
    <location>
        <begin position="68"/>
        <end position="140"/>
    </location>
</feature>
<evidence type="ECO:0000313" key="2">
    <source>
        <dbReference type="EMBL" id="TWT78100.1"/>
    </source>
</evidence>
<dbReference type="EMBL" id="SJPO01000002">
    <property type="protein sequence ID" value="TWT78100.1"/>
    <property type="molecule type" value="Genomic_DNA"/>
</dbReference>
<accession>A0A5C5YTI8</accession>
<dbReference type="RefSeq" id="WP_197527667.1">
    <property type="nucleotide sequence ID" value="NZ_SJPO01000002.1"/>
</dbReference>
<dbReference type="Gene3D" id="2.170.130.30">
    <property type="match status" value="1"/>
</dbReference>
<dbReference type="Pfam" id="PF14478">
    <property type="entry name" value="DUF4430"/>
    <property type="match status" value="1"/>
</dbReference>
<evidence type="ECO:0000259" key="1">
    <source>
        <dbReference type="Pfam" id="PF14478"/>
    </source>
</evidence>
<reference evidence="2 3" key="1">
    <citation type="submission" date="2019-02" db="EMBL/GenBank/DDBJ databases">
        <title>Deep-cultivation of Planctomycetes and their phenomic and genomic characterization uncovers novel biology.</title>
        <authorList>
            <person name="Wiegand S."/>
            <person name="Jogler M."/>
            <person name="Boedeker C."/>
            <person name="Pinto D."/>
            <person name="Vollmers J."/>
            <person name="Rivas-Marin E."/>
            <person name="Kohn T."/>
            <person name="Peeters S.H."/>
            <person name="Heuer A."/>
            <person name="Rast P."/>
            <person name="Oberbeckmann S."/>
            <person name="Bunk B."/>
            <person name="Jeske O."/>
            <person name="Meyerdierks A."/>
            <person name="Storesund J.E."/>
            <person name="Kallscheuer N."/>
            <person name="Luecker S."/>
            <person name="Lage O.M."/>
            <person name="Pohl T."/>
            <person name="Merkel B.J."/>
            <person name="Hornburger P."/>
            <person name="Mueller R.-W."/>
            <person name="Bruemmer F."/>
            <person name="Labrenz M."/>
            <person name="Spormann A.M."/>
            <person name="Op Den Camp H."/>
            <person name="Overmann J."/>
            <person name="Amann R."/>
            <person name="Jetten M.S.M."/>
            <person name="Mascher T."/>
            <person name="Medema M.H."/>
            <person name="Devos D.P."/>
            <person name="Kaster A.-K."/>
            <person name="Ovreas L."/>
            <person name="Rohde M."/>
            <person name="Galperin M.Y."/>
            <person name="Jogler C."/>
        </authorList>
    </citation>
    <scope>NUCLEOTIDE SEQUENCE [LARGE SCALE GENOMIC DNA]</scope>
    <source>
        <strain evidence="2 3">Pla123a</strain>
    </source>
</reference>
<sequence length="144" mass="14830">MASPARGWAFPLLLMAVLGAVVLWNTIRSSPNVKPAPTNGPVEGEVVVELNVEGQPPLERAVPPVGGNALSALQAAGEASDAFRPDVSGSGSSAFVEAVGGVGNEGFGGRNWTFEVNGRPADRSAAITPVKDGDRVLWKFAPPE</sequence>
<proteinExistence type="predicted"/>
<evidence type="ECO:0000313" key="3">
    <source>
        <dbReference type="Proteomes" id="UP000318478"/>
    </source>
</evidence>
<protein>
    <recommendedName>
        <fullName evidence="1">Transcobalamin-like C-terminal domain-containing protein</fullName>
    </recommendedName>
</protein>
<dbReference type="InterPro" id="IPR027954">
    <property type="entry name" value="Transcobalamin-like_C"/>
</dbReference>
<dbReference type="AlphaFoldDB" id="A0A5C5YTI8"/>
<name>A0A5C5YTI8_9BACT</name>
<keyword evidence="3" id="KW-1185">Reference proteome</keyword>